<reference evidence="7" key="1">
    <citation type="submission" date="2017-08" db="EMBL/GenBank/DDBJ databases">
        <authorList>
            <person name="Varghese N."/>
            <person name="Submissions S."/>
        </authorList>
    </citation>
    <scope>NUCLEOTIDE SEQUENCE [LARGE SCALE GENOMIC DNA]</scope>
    <source>
        <strain evidence="7">DSM 23173</strain>
    </source>
</reference>
<dbReference type="Gene3D" id="3.40.50.300">
    <property type="entry name" value="P-loop containing nucleotide triphosphate hydrolases"/>
    <property type="match status" value="2"/>
</dbReference>
<dbReference type="InterPro" id="IPR006555">
    <property type="entry name" value="ATP-dep_Helicase_C"/>
</dbReference>
<dbReference type="Proteomes" id="UP000219412">
    <property type="component" value="Unassembled WGS sequence"/>
</dbReference>
<dbReference type="InterPro" id="IPR014001">
    <property type="entry name" value="Helicase_ATP-bd"/>
</dbReference>
<dbReference type="GO" id="GO:0016818">
    <property type="term" value="F:hydrolase activity, acting on acid anhydrides, in phosphorus-containing anhydrides"/>
    <property type="evidence" value="ECO:0007669"/>
    <property type="project" value="InterPro"/>
</dbReference>
<dbReference type="OrthoDB" id="366844at2"/>
<dbReference type="InterPro" id="IPR045028">
    <property type="entry name" value="DinG/Rad3-like"/>
</dbReference>
<dbReference type="Pfam" id="PF13307">
    <property type="entry name" value="Helicase_C_2"/>
    <property type="match status" value="1"/>
</dbReference>
<evidence type="ECO:0000256" key="4">
    <source>
        <dbReference type="ARBA" id="ARBA00048954"/>
    </source>
</evidence>
<evidence type="ECO:0000256" key="2">
    <source>
        <dbReference type="ARBA" id="ARBA00038058"/>
    </source>
</evidence>
<dbReference type="Pfam" id="PF00270">
    <property type="entry name" value="DEAD"/>
    <property type="match status" value="1"/>
</dbReference>
<evidence type="ECO:0000259" key="5">
    <source>
        <dbReference type="PROSITE" id="PS51192"/>
    </source>
</evidence>
<dbReference type="GO" id="GO:0006139">
    <property type="term" value="P:nucleobase-containing compound metabolic process"/>
    <property type="evidence" value="ECO:0007669"/>
    <property type="project" value="InterPro"/>
</dbReference>
<dbReference type="GO" id="GO:0003676">
    <property type="term" value="F:nucleic acid binding"/>
    <property type="evidence" value="ECO:0007669"/>
    <property type="project" value="InterPro"/>
</dbReference>
<keyword evidence="7" id="KW-1185">Reference proteome</keyword>
<gene>
    <name evidence="6" type="ORF">SAMN05878391_0022</name>
</gene>
<dbReference type="SUPFAM" id="SSF52540">
    <property type="entry name" value="P-loop containing nucleoside triphosphate hydrolases"/>
    <property type="match status" value="2"/>
</dbReference>
<dbReference type="EC" id="5.6.2.3" evidence="3"/>
<feature type="domain" description="Helicase ATP-binding" evidence="5">
    <location>
        <begin position="40"/>
        <end position="304"/>
    </location>
</feature>
<evidence type="ECO:0000256" key="1">
    <source>
        <dbReference type="ARBA" id="ARBA00001966"/>
    </source>
</evidence>
<comment type="catalytic activity">
    <reaction evidence="4">
        <text>ATP + H2O = ADP + phosphate + H(+)</text>
        <dbReference type="Rhea" id="RHEA:13065"/>
        <dbReference type="ChEBI" id="CHEBI:15377"/>
        <dbReference type="ChEBI" id="CHEBI:15378"/>
        <dbReference type="ChEBI" id="CHEBI:30616"/>
        <dbReference type="ChEBI" id="CHEBI:43474"/>
        <dbReference type="ChEBI" id="CHEBI:456216"/>
        <dbReference type="EC" id="5.6.2.3"/>
    </reaction>
</comment>
<dbReference type="PROSITE" id="PS51192">
    <property type="entry name" value="HELICASE_ATP_BIND_1"/>
    <property type="match status" value="1"/>
</dbReference>
<organism evidence="6 7">
    <name type="scientific">Salinicoccus kekensis</name>
    <dbReference type="NCBI Taxonomy" id="714307"/>
    <lineage>
        <taxon>Bacteria</taxon>
        <taxon>Bacillati</taxon>
        <taxon>Bacillota</taxon>
        <taxon>Bacilli</taxon>
        <taxon>Bacillales</taxon>
        <taxon>Staphylococcaceae</taxon>
        <taxon>Salinicoccus</taxon>
    </lineage>
</organism>
<evidence type="ECO:0000313" key="7">
    <source>
        <dbReference type="Proteomes" id="UP000219412"/>
    </source>
</evidence>
<name>A0A285U6N3_9STAP</name>
<protein>
    <recommendedName>
        <fullName evidence="3">DNA 5'-3' helicase</fullName>
        <ecNumber evidence="3">5.6.2.3</ecNumber>
    </recommendedName>
</protein>
<proteinExistence type="inferred from homology"/>
<dbReference type="InterPro" id="IPR027417">
    <property type="entry name" value="P-loop_NTPase"/>
</dbReference>
<dbReference type="GO" id="GO:0043139">
    <property type="term" value="F:5'-3' DNA helicase activity"/>
    <property type="evidence" value="ECO:0007669"/>
    <property type="project" value="UniProtKB-EC"/>
</dbReference>
<dbReference type="PANTHER" id="PTHR11472:SF34">
    <property type="entry name" value="REGULATOR OF TELOMERE ELONGATION HELICASE 1"/>
    <property type="match status" value="1"/>
</dbReference>
<dbReference type="PANTHER" id="PTHR11472">
    <property type="entry name" value="DNA REPAIR DEAD HELICASE RAD3/XP-D SUBFAMILY MEMBER"/>
    <property type="match status" value="1"/>
</dbReference>
<evidence type="ECO:0000313" key="6">
    <source>
        <dbReference type="EMBL" id="SOC37600.1"/>
    </source>
</evidence>
<sequence>MSFIFPEESNIPESPIELNDELSNGIILKENQKSILKEYMSIDESLKDIAFELPTGYGKTLVGGLIGEFERKKDSRKIVYCCATRQLAAQTNDLLHSYGIESVVLTGNSNNFSQKDLGEYYKGESIVVTTYSHIFNTNPKFVEADLIIFDDAHATEYAIKSLWSLNIKRENKSLYNKFYSLISDIIPENVKYNIESNNYDPMNNGIDIIPQPLWIERMETIKTLLHSEIQAHTNLYYQWSKIRDILHICNIFINDDEIEITPILPPNDIHEAFRNAKKRIYMSATLGFEGDLERKFGVKDIYKMKSAQETAKEVSGSRFMLFPDDLFEGEKLYSKIRDLIESQPRALVLCPSNYTLNIFKEFVARELPHFNVFLSTDIEESLETFKKSNQSILLLSGRYEGIDLKDDECRLQIFFDLPIAVGSSEKFLHSRLKEKEVLKKLLVSRLTQGVGRSTRSEEDYSLLVFIGERVSQYIYDPHFRKLLPSKIEAELNFSLEQSTSETSEETWDNNIKSFYDQDENWGKVKRYIDNQLTQPSNQEILTEDVFSNIAKKEVEFIYNFFEKEYGKAHKIAEEILKLLNGTEEFRPYRAWWNYLIACVKTQQGDTKEGLKFLTNSLNASVNKTWLNRDRLEEIETCGEELLSEESEIQVDKILDIIRKYKNREKKFMDKWGRILDGIKQNDADVFEPQFKNLGEMLGFEAERPNGNGVPDGIWRMENSYLVFEAKTGYEEGQQHIPPKDIRQTRGHKDWVEVNKQTDSEAIIINCLISNRLSVDKQSTHLVNNIHVITHDFIILLAENFNVIMLEVLRELKFNSEDQARQLLIKKFRDNNIFVDDLISTFSELKLSSLVKN</sequence>
<accession>A0A285U6N3</accession>
<comment type="similarity">
    <text evidence="2">Belongs to the helicase family. DinG subfamily.</text>
</comment>
<dbReference type="AlphaFoldDB" id="A0A285U6N3"/>
<dbReference type="SMART" id="SM00487">
    <property type="entry name" value="DEXDc"/>
    <property type="match status" value="1"/>
</dbReference>
<comment type="cofactor">
    <cofactor evidence="1">
        <name>[4Fe-4S] cluster</name>
        <dbReference type="ChEBI" id="CHEBI:49883"/>
    </cofactor>
</comment>
<dbReference type="GO" id="GO:0005524">
    <property type="term" value="F:ATP binding"/>
    <property type="evidence" value="ECO:0007669"/>
    <property type="project" value="InterPro"/>
</dbReference>
<evidence type="ECO:0000256" key="3">
    <source>
        <dbReference type="ARBA" id="ARBA00044969"/>
    </source>
</evidence>
<dbReference type="EMBL" id="OBQF01000001">
    <property type="protein sequence ID" value="SOC37600.1"/>
    <property type="molecule type" value="Genomic_DNA"/>
</dbReference>
<dbReference type="RefSeq" id="WP_097037993.1">
    <property type="nucleotide sequence ID" value="NZ_OBQF01000001.1"/>
</dbReference>
<dbReference type="SMART" id="SM00491">
    <property type="entry name" value="HELICc2"/>
    <property type="match status" value="1"/>
</dbReference>
<dbReference type="InterPro" id="IPR011545">
    <property type="entry name" value="DEAD/DEAH_box_helicase_dom"/>
</dbReference>